<dbReference type="EMBL" id="JAKRYL010000002">
    <property type="protein sequence ID" value="MCL7746120.1"/>
    <property type="molecule type" value="Genomic_DNA"/>
</dbReference>
<comment type="caution">
    <text evidence="1">The sequence shown here is derived from an EMBL/GenBank/DDBJ whole genome shotgun (WGS) entry which is preliminary data.</text>
</comment>
<gene>
    <name evidence="1" type="ORF">MF646_03195</name>
</gene>
<keyword evidence="2" id="KW-1185">Reference proteome</keyword>
<proteinExistence type="predicted"/>
<evidence type="ECO:0000313" key="2">
    <source>
        <dbReference type="Proteomes" id="UP001139150"/>
    </source>
</evidence>
<dbReference type="RefSeq" id="WP_250095046.1">
    <property type="nucleotide sequence ID" value="NZ_JAKRYL010000002.1"/>
</dbReference>
<evidence type="ECO:0000313" key="1">
    <source>
        <dbReference type="EMBL" id="MCL7746120.1"/>
    </source>
</evidence>
<dbReference type="Proteomes" id="UP001139150">
    <property type="component" value="Unassembled WGS sequence"/>
</dbReference>
<organism evidence="1 2">
    <name type="scientific">Halalkalibacter alkaliphilus</name>
    <dbReference type="NCBI Taxonomy" id="2917993"/>
    <lineage>
        <taxon>Bacteria</taxon>
        <taxon>Bacillati</taxon>
        <taxon>Bacillota</taxon>
        <taxon>Bacilli</taxon>
        <taxon>Bacillales</taxon>
        <taxon>Bacillaceae</taxon>
        <taxon>Halalkalibacter</taxon>
    </lineage>
</organism>
<name>A0A9X2A1H2_9BACI</name>
<protein>
    <submittedName>
        <fullName evidence="1">Uncharacterized protein</fullName>
    </submittedName>
</protein>
<accession>A0A9X2A1H2</accession>
<dbReference type="AlphaFoldDB" id="A0A9X2A1H2"/>
<reference evidence="1" key="1">
    <citation type="submission" date="2022-02" db="EMBL/GenBank/DDBJ databases">
        <title>Halalkalibacter sp. nov. isolated from Lonar Lake, India.</title>
        <authorList>
            <person name="Joshi A."/>
            <person name="Thite S."/>
            <person name="Lodha T."/>
        </authorList>
    </citation>
    <scope>NUCLEOTIDE SEQUENCE</scope>
    <source>
        <strain evidence="1">MEB205</strain>
    </source>
</reference>
<sequence>MAMKTYVKEISKSIPKIFNETCQGNQSMYYSRGKTGKKDDDFVTLRELEHQLTDLLGSTNTEEEDVESLFTQLVQDYKEQLDRSKELEKKQKNLPVYKSPFVPLFQTLPANFPVNEVLLNGAAVEVARFINISAEGTIVHFTDDESSMKSFDINKIDGIHWGREDLNA</sequence>